<organism evidence="2 3">
    <name type="scientific">Xenorhabdus taiwanensis</name>
    <dbReference type="NCBI Taxonomy" id="3085177"/>
    <lineage>
        <taxon>Bacteria</taxon>
        <taxon>Pseudomonadati</taxon>
        <taxon>Pseudomonadota</taxon>
        <taxon>Gammaproteobacteria</taxon>
        <taxon>Enterobacterales</taxon>
        <taxon>Morganellaceae</taxon>
        <taxon>Xenorhabdus</taxon>
    </lineage>
</organism>
<dbReference type="PANTHER" id="PTHR47923:SF1">
    <property type="entry name" value="INSERTION ELEMENT IS1 1 PROTEIN INSA-RELATED"/>
    <property type="match status" value="1"/>
</dbReference>
<name>A0ABM8JWL4_9GAMM</name>
<feature type="domain" description="Insertion element IS1 protein InsA helix-turn-helix" evidence="1">
    <location>
        <begin position="73"/>
        <end position="117"/>
    </location>
</feature>
<dbReference type="InterPro" id="IPR051252">
    <property type="entry name" value="IS1_transposase_InsA"/>
</dbReference>
<protein>
    <recommendedName>
        <fullName evidence="1">Insertion element IS1 protein InsA helix-turn-helix domain-containing protein</fullName>
    </recommendedName>
</protein>
<evidence type="ECO:0000313" key="2">
    <source>
        <dbReference type="EMBL" id="BET97083.1"/>
    </source>
</evidence>
<reference evidence="2 3" key="1">
    <citation type="submission" date="2023-10" db="EMBL/GenBank/DDBJ databases">
        <title>Xenorhabdus taiwanensis sp. nov., a symbiotic bacterium associated with the entomopathogenic nematode Steinernema taiwanensis.</title>
        <authorList>
            <person name="Tseng C.T."/>
            <person name="Shu H.Y."/>
            <person name="Chen M.H."/>
            <person name="Fang Y.J."/>
            <person name="Wu T.L."/>
            <person name="Lin Y.C."/>
            <person name="Huang C.J."/>
        </authorList>
    </citation>
    <scope>NUCLEOTIDE SEQUENCE [LARGE SCALE GENOMIC DNA]</scope>
    <source>
        <strain evidence="2 3">TCT-1</strain>
    </source>
</reference>
<keyword evidence="3" id="KW-1185">Reference proteome</keyword>
<dbReference type="EMBL" id="AP028978">
    <property type="protein sequence ID" value="BET97083.1"/>
    <property type="molecule type" value="Genomic_DNA"/>
</dbReference>
<evidence type="ECO:0000259" key="1">
    <source>
        <dbReference type="Pfam" id="PF12759"/>
    </source>
</evidence>
<sequence>MKIHLTPEQKRALELMHDTTRDSRVCDHIKAVLLASVCRYCHKTDEVKGHGKGRTGHPRYHCYACRKTFQLNYAYQACYPCVKEQIIDMAVNNSGVRDTARVLKIGINTVIRTLKNSPRKM</sequence>
<evidence type="ECO:0000313" key="3">
    <source>
        <dbReference type="Proteomes" id="UP001529514"/>
    </source>
</evidence>
<dbReference type="Pfam" id="PF12759">
    <property type="entry name" value="HTH_Tnp_IS1"/>
    <property type="match status" value="1"/>
</dbReference>
<proteinExistence type="predicted"/>
<accession>A0ABM8JWL4</accession>
<dbReference type="InterPro" id="IPR024431">
    <property type="entry name" value="InsA_HTH_dom"/>
</dbReference>
<gene>
    <name evidence="2" type="ORF">TCT1_20040</name>
</gene>
<dbReference type="PANTHER" id="PTHR47923">
    <property type="entry name" value="INSERTION ELEMENT IS1 1 PROTEIN INSA-RELATED"/>
    <property type="match status" value="1"/>
</dbReference>
<dbReference type="Proteomes" id="UP001529514">
    <property type="component" value="Chromosome"/>
</dbReference>